<keyword evidence="2" id="KW-0732">Signal</keyword>
<dbReference type="PROSITE" id="PS51257">
    <property type="entry name" value="PROKAR_LIPOPROTEIN"/>
    <property type="match status" value="1"/>
</dbReference>
<comment type="caution">
    <text evidence="3">The sequence shown here is derived from an EMBL/GenBank/DDBJ whole genome shotgun (WGS) entry which is preliminary data.</text>
</comment>
<proteinExistence type="predicted"/>
<accession>A0ABT1CPU6</accession>
<evidence type="ECO:0000313" key="4">
    <source>
        <dbReference type="Proteomes" id="UP001320715"/>
    </source>
</evidence>
<evidence type="ECO:0000256" key="2">
    <source>
        <dbReference type="SAM" id="SignalP"/>
    </source>
</evidence>
<dbReference type="Proteomes" id="UP001320715">
    <property type="component" value="Unassembled WGS sequence"/>
</dbReference>
<feature type="signal peptide" evidence="2">
    <location>
        <begin position="1"/>
        <end position="21"/>
    </location>
</feature>
<dbReference type="RefSeq" id="WP_252915379.1">
    <property type="nucleotide sequence ID" value="NZ_JAAAML010000001.1"/>
</dbReference>
<evidence type="ECO:0000313" key="3">
    <source>
        <dbReference type="EMBL" id="MCO6408194.1"/>
    </source>
</evidence>
<keyword evidence="4" id="KW-1185">Reference proteome</keyword>
<gene>
    <name evidence="3" type="ORF">GTW23_08425</name>
</gene>
<sequence length="110" mass="11426">MRFRLALLAVFAAALSACTTAGVASNPLEARWNGKSAGAFFAAYGPPVSDTAGAGGTSTYIWRGGFSRGKSCLVELSVGKDYQIRRIRALSDRPGTNGGPSHCEQTLDAA</sequence>
<feature type="region of interest" description="Disordered" evidence="1">
    <location>
        <begin position="91"/>
        <end position="110"/>
    </location>
</feature>
<feature type="chain" id="PRO_5045605913" description="Surface antigen domain-containing protein" evidence="2">
    <location>
        <begin position="22"/>
        <end position="110"/>
    </location>
</feature>
<name>A0ABT1CPU6_9HYPH</name>
<evidence type="ECO:0000256" key="1">
    <source>
        <dbReference type="SAM" id="MobiDB-lite"/>
    </source>
</evidence>
<protein>
    <recommendedName>
        <fullName evidence="5">Surface antigen domain-containing protein</fullName>
    </recommendedName>
</protein>
<evidence type="ECO:0008006" key="5">
    <source>
        <dbReference type="Google" id="ProtNLM"/>
    </source>
</evidence>
<organism evidence="3 4">
    <name type="scientific">Hoeflea alexandrii</name>
    <dbReference type="NCBI Taxonomy" id="288436"/>
    <lineage>
        <taxon>Bacteria</taxon>
        <taxon>Pseudomonadati</taxon>
        <taxon>Pseudomonadota</taxon>
        <taxon>Alphaproteobacteria</taxon>
        <taxon>Hyphomicrobiales</taxon>
        <taxon>Rhizobiaceae</taxon>
        <taxon>Hoeflea</taxon>
    </lineage>
</organism>
<dbReference type="EMBL" id="JAAAML010000001">
    <property type="protein sequence ID" value="MCO6408194.1"/>
    <property type="molecule type" value="Genomic_DNA"/>
</dbReference>
<reference evidence="3 4" key="1">
    <citation type="submission" date="2020-01" db="EMBL/GenBank/DDBJ databases">
        <title>Genomes of bacteria type strains.</title>
        <authorList>
            <person name="Chen J."/>
            <person name="Zhu S."/>
            <person name="Yang J."/>
        </authorList>
    </citation>
    <scope>NUCLEOTIDE SEQUENCE [LARGE SCALE GENOMIC DNA]</scope>
    <source>
        <strain evidence="3 4">DSM 16655</strain>
    </source>
</reference>